<dbReference type="InterPro" id="IPR007411">
    <property type="entry name" value="EpmC"/>
</dbReference>
<sequence length="175" mass="20160">MLTQLIELFDRCFFQNYNTRLVKGDAEPLYSPADHSCDYHRVIFAHGFFSSALHEIAHWCLAGEQRRQQVDYGYWYTEDGRTAEQQKIFELVEVKPQAIEWMFSLASGQKFSLSIDNLNGESSDPMPFKLAVLAQAKAYCVHGLPQRAALFHRQLVAQFNPTYQLSAENFSLDKL</sequence>
<keyword evidence="1" id="KW-0648">Protein biosynthesis</keyword>
<dbReference type="RefSeq" id="WP_258332909.1">
    <property type="nucleotide sequence ID" value="NZ_JAPTGG010000019.1"/>
</dbReference>
<dbReference type="AlphaFoldDB" id="A0A9J6RS10"/>
<keyword evidence="1" id="KW-0251">Elongation factor</keyword>
<keyword evidence="2" id="KW-1185">Reference proteome</keyword>
<dbReference type="Pfam" id="PF04315">
    <property type="entry name" value="EpmC"/>
    <property type="match status" value="1"/>
</dbReference>
<evidence type="ECO:0000313" key="1">
    <source>
        <dbReference type="EMBL" id="MCZ0866959.1"/>
    </source>
</evidence>
<dbReference type="Proteomes" id="UP001069090">
    <property type="component" value="Unassembled WGS sequence"/>
</dbReference>
<evidence type="ECO:0000313" key="2">
    <source>
        <dbReference type="Proteomes" id="UP001069090"/>
    </source>
</evidence>
<gene>
    <name evidence="1" type="ORF">O0V09_17275</name>
</gene>
<reference evidence="1 2" key="1">
    <citation type="submission" date="2022-12" db="EMBL/GenBank/DDBJ databases">
        <title>Dasania phycosphaerae sp. nov., isolated from particulate material of the south coast of Korea.</title>
        <authorList>
            <person name="Jiang Y."/>
        </authorList>
    </citation>
    <scope>NUCLEOTIDE SEQUENCE [LARGE SCALE GENOMIC DNA]</scope>
    <source>
        <strain evidence="1 2">GY-19</strain>
    </source>
</reference>
<protein>
    <submittedName>
        <fullName evidence="1">Elongation factor P hydroxylase</fullName>
    </submittedName>
</protein>
<dbReference type="GO" id="GO:0003746">
    <property type="term" value="F:translation elongation factor activity"/>
    <property type="evidence" value="ECO:0007669"/>
    <property type="project" value="UniProtKB-KW"/>
</dbReference>
<comment type="caution">
    <text evidence="1">The sequence shown here is derived from an EMBL/GenBank/DDBJ whole genome shotgun (WGS) entry which is preliminary data.</text>
</comment>
<proteinExistence type="predicted"/>
<organism evidence="1 2">
    <name type="scientific">Dasania phycosphaerae</name>
    <dbReference type="NCBI Taxonomy" id="2950436"/>
    <lineage>
        <taxon>Bacteria</taxon>
        <taxon>Pseudomonadati</taxon>
        <taxon>Pseudomonadota</taxon>
        <taxon>Gammaproteobacteria</taxon>
        <taxon>Cellvibrionales</taxon>
        <taxon>Spongiibacteraceae</taxon>
        <taxon>Dasania</taxon>
    </lineage>
</organism>
<dbReference type="EMBL" id="JAPTGG010000019">
    <property type="protein sequence ID" value="MCZ0866959.1"/>
    <property type="molecule type" value="Genomic_DNA"/>
</dbReference>
<name>A0A9J6RS10_9GAMM</name>
<accession>A0A9J6RS10</accession>